<comment type="similarity">
    <text evidence="1">Belongs to the bacterial sugar transferase family.</text>
</comment>
<gene>
    <name evidence="3" type="ORF">COU00_01255</name>
</gene>
<proteinExistence type="inferred from homology"/>
<dbReference type="PANTHER" id="PTHR30576:SF10">
    <property type="entry name" value="SLL5057 PROTEIN"/>
    <property type="match status" value="1"/>
</dbReference>
<evidence type="ECO:0000256" key="1">
    <source>
        <dbReference type="ARBA" id="ARBA00006464"/>
    </source>
</evidence>
<evidence type="ECO:0000313" key="4">
    <source>
        <dbReference type="Proteomes" id="UP000229335"/>
    </source>
</evidence>
<feature type="domain" description="Bacterial sugar transferase" evidence="2">
    <location>
        <begin position="2"/>
        <end position="182"/>
    </location>
</feature>
<evidence type="ECO:0000259" key="2">
    <source>
        <dbReference type="Pfam" id="PF02397"/>
    </source>
</evidence>
<accession>A0A2M6WMK2</accession>
<evidence type="ECO:0000313" key="3">
    <source>
        <dbReference type="EMBL" id="PIT94017.1"/>
    </source>
</evidence>
<protein>
    <recommendedName>
        <fullName evidence="2">Bacterial sugar transferase domain-containing protein</fullName>
    </recommendedName>
</protein>
<dbReference type="GO" id="GO:0016780">
    <property type="term" value="F:phosphotransferase activity, for other substituted phosphate groups"/>
    <property type="evidence" value="ECO:0007669"/>
    <property type="project" value="TreeGrafter"/>
</dbReference>
<feature type="non-terminal residue" evidence="3">
    <location>
        <position position="1"/>
    </location>
</feature>
<dbReference type="InterPro" id="IPR003362">
    <property type="entry name" value="Bact_transf"/>
</dbReference>
<comment type="caution">
    <text evidence="3">The sequence shown here is derived from an EMBL/GenBank/DDBJ whole genome shotgun (WGS) entry which is preliminary data.</text>
</comment>
<dbReference type="Pfam" id="PF02397">
    <property type="entry name" value="Bac_transf"/>
    <property type="match status" value="1"/>
</dbReference>
<dbReference type="PANTHER" id="PTHR30576">
    <property type="entry name" value="COLANIC BIOSYNTHESIS UDP-GLUCOSE LIPID CARRIER TRANSFERASE"/>
    <property type="match status" value="1"/>
</dbReference>
<dbReference type="EMBL" id="PFAS01000016">
    <property type="protein sequence ID" value="PIT94017.1"/>
    <property type="molecule type" value="Genomic_DNA"/>
</dbReference>
<organism evidence="3 4">
    <name type="scientific">Candidatus Falkowbacteria bacterium CG10_big_fil_rev_8_21_14_0_10_43_11</name>
    <dbReference type="NCBI Taxonomy" id="1974568"/>
    <lineage>
        <taxon>Bacteria</taxon>
        <taxon>Candidatus Falkowiibacteriota</taxon>
    </lineage>
</organism>
<sequence>LLIIFAILIKLESRGPAIYQNERVSKDGIFKTYKFRSMQLQHCIGEEYRNNDEALELEAKLIVTQNTKEGPLYKIANDPRLTKVGKFIRRFSIDELPQFFNALFGTMSIVGPRPHQPREVALYQRHHKKVLAIKPGITGLAQISGRSDLNFEEEVKLDIYYLENWSLWFDVVIMLKTPIAILRKRKAE</sequence>
<name>A0A2M6WMK2_9BACT</name>
<reference evidence="4" key="1">
    <citation type="submission" date="2017-09" db="EMBL/GenBank/DDBJ databases">
        <title>Depth-based differentiation of microbial function through sediment-hosted aquifers and enrichment of novel symbionts in the deep terrestrial subsurface.</title>
        <authorList>
            <person name="Probst A.J."/>
            <person name="Ladd B."/>
            <person name="Jarett J.K."/>
            <person name="Geller-Mcgrath D.E."/>
            <person name="Sieber C.M.K."/>
            <person name="Emerson J.B."/>
            <person name="Anantharaman K."/>
            <person name="Thomas B.C."/>
            <person name="Malmstrom R."/>
            <person name="Stieglmeier M."/>
            <person name="Klingl A."/>
            <person name="Woyke T."/>
            <person name="Ryan C.M."/>
            <person name="Banfield J.F."/>
        </authorList>
    </citation>
    <scope>NUCLEOTIDE SEQUENCE [LARGE SCALE GENOMIC DNA]</scope>
</reference>
<dbReference type="Proteomes" id="UP000229335">
    <property type="component" value="Unassembled WGS sequence"/>
</dbReference>
<dbReference type="AlphaFoldDB" id="A0A2M6WMK2"/>